<evidence type="ECO:0000313" key="2">
    <source>
        <dbReference type="Proteomes" id="UP000064007"/>
    </source>
</evidence>
<dbReference type="HOGENOM" id="CLU_2880679_0_0_4"/>
<gene>
    <name evidence="1" type="ORF">BN1208_0497</name>
</gene>
<proteinExistence type="predicted"/>
<name>A0A0D6EVE1_9PROT</name>
<dbReference type="STRING" id="1581557.BN1208_0497"/>
<sequence>MKIYQLKNVEDPCIPDKDLEKIAILKLCEPGKYIKGVGIRDDRFFILAEDENDKLYLEESKDE</sequence>
<dbReference type="EMBL" id="LN827929">
    <property type="protein sequence ID" value="CEZ19389.1"/>
    <property type="molecule type" value="Genomic_DNA"/>
</dbReference>
<dbReference type="Proteomes" id="UP000064007">
    <property type="component" value="Chromosome 1"/>
</dbReference>
<evidence type="ECO:0000313" key="1">
    <source>
        <dbReference type="EMBL" id="CEZ19389.1"/>
    </source>
</evidence>
<dbReference type="RefSeq" id="WP_046487577.1">
    <property type="nucleotide sequence ID" value="NZ_LN827929.1"/>
</dbReference>
<protein>
    <submittedName>
        <fullName evidence="1">Uncharacterized protein</fullName>
    </submittedName>
</protein>
<accession>A0A0D6EVE1</accession>
<dbReference type="KEGG" id="mbat:BN1208_0497"/>
<keyword evidence="2" id="KW-1185">Reference proteome</keyword>
<dbReference type="AlphaFoldDB" id="A0A0D6EVE1"/>
<reference evidence="2" key="1">
    <citation type="submission" date="2014-12" db="EMBL/GenBank/DDBJ databases">
        <authorList>
            <person name="Salcher M.M."/>
        </authorList>
    </citation>
    <scope>NUCLEOTIDE SEQUENCE [LARGE SCALE GENOMIC DNA]</scope>
    <source>
        <strain evidence="2">MMS-10A-171</strain>
    </source>
</reference>
<organism evidence="1 2">
    <name type="scientific">Candidatus Methylopumilus planktonicus</name>
    <dbReference type="NCBI Taxonomy" id="1581557"/>
    <lineage>
        <taxon>Bacteria</taxon>
        <taxon>Pseudomonadati</taxon>
        <taxon>Pseudomonadota</taxon>
        <taxon>Betaproteobacteria</taxon>
        <taxon>Nitrosomonadales</taxon>
        <taxon>Methylophilaceae</taxon>
        <taxon>Candidatus Methylopumilus</taxon>
    </lineage>
</organism>